<dbReference type="Gene3D" id="1.10.287.2620">
    <property type="match status" value="1"/>
</dbReference>
<dbReference type="GO" id="GO:0051959">
    <property type="term" value="F:dynein light intermediate chain binding"/>
    <property type="evidence" value="ECO:0007669"/>
    <property type="project" value="InterPro"/>
</dbReference>
<dbReference type="Proteomes" id="UP000735302">
    <property type="component" value="Unassembled WGS sequence"/>
</dbReference>
<dbReference type="GO" id="GO:0045505">
    <property type="term" value="F:dynein intermediate chain binding"/>
    <property type="evidence" value="ECO:0007669"/>
    <property type="project" value="InterPro"/>
</dbReference>
<gene>
    <name evidence="4" type="ORF">PoB_007512400</name>
</gene>
<reference evidence="4 5" key="1">
    <citation type="journal article" date="2021" name="Elife">
        <title>Chloroplast acquisition without the gene transfer in kleptoplastic sea slugs, Plakobranchus ocellatus.</title>
        <authorList>
            <person name="Maeda T."/>
            <person name="Takahashi S."/>
            <person name="Yoshida T."/>
            <person name="Shimamura S."/>
            <person name="Takaki Y."/>
            <person name="Nagai Y."/>
            <person name="Toyoda A."/>
            <person name="Suzuki Y."/>
            <person name="Arimoto A."/>
            <person name="Ishii H."/>
            <person name="Satoh N."/>
            <person name="Nishiyama T."/>
            <person name="Hasebe M."/>
            <person name="Maruyama T."/>
            <person name="Minagawa J."/>
            <person name="Obokata J."/>
            <person name="Shigenobu S."/>
        </authorList>
    </citation>
    <scope>NUCLEOTIDE SEQUENCE [LARGE SCALE GENOMIC DNA]</scope>
</reference>
<evidence type="ECO:0000313" key="5">
    <source>
        <dbReference type="Proteomes" id="UP000735302"/>
    </source>
</evidence>
<feature type="domain" description="Dynein heavy chain linker" evidence="3">
    <location>
        <begin position="50"/>
        <end position="325"/>
    </location>
</feature>
<organism evidence="4 5">
    <name type="scientific">Plakobranchus ocellatus</name>
    <dbReference type="NCBI Taxonomy" id="259542"/>
    <lineage>
        <taxon>Eukaryota</taxon>
        <taxon>Metazoa</taxon>
        <taxon>Spiralia</taxon>
        <taxon>Lophotrochozoa</taxon>
        <taxon>Mollusca</taxon>
        <taxon>Gastropoda</taxon>
        <taxon>Heterobranchia</taxon>
        <taxon>Euthyneura</taxon>
        <taxon>Panpulmonata</taxon>
        <taxon>Sacoglossa</taxon>
        <taxon>Placobranchoidea</taxon>
        <taxon>Plakobranchidae</taxon>
        <taxon>Plakobranchus</taxon>
    </lineage>
</organism>
<dbReference type="AlphaFoldDB" id="A0AAV4DX18"/>
<dbReference type="Pfam" id="PF08393">
    <property type="entry name" value="DHC_N2"/>
    <property type="match status" value="1"/>
</dbReference>
<dbReference type="FunFam" id="1.20.140.100:FF:000001">
    <property type="entry name" value="dynein heavy chain 17, axonemal"/>
    <property type="match status" value="1"/>
</dbReference>
<name>A0AAV4DX18_9GAST</name>
<evidence type="ECO:0000259" key="3">
    <source>
        <dbReference type="Pfam" id="PF08393"/>
    </source>
</evidence>
<dbReference type="PANTHER" id="PTHR45703:SF36">
    <property type="entry name" value="DYNEIN HEAVY CHAIN, CYTOPLASMIC"/>
    <property type="match status" value="1"/>
</dbReference>
<dbReference type="InterPro" id="IPR042222">
    <property type="entry name" value="Dynein_2_N"/>
</dbReference>
<dbReference type="GO" id="GO:0007018">
    <property type="term" value="P:microtubule-based movement"/>
    <property type="evidence" value="ECO:0007669"/>
    <property type="project" value="InterPro"/>
</dbReference>
<dbReference type="PANTHER" id="PTHR45703">
    <property type="entry name" value="DYNEIN HEAVY CHAIN"/>
    <property type="match status" value="1"/>
</dbReference>
<comment type="similarity">
    <text evidence="1">Belongs to the dynein heavy chain family.</text>
</comment>
<accession>A0AAV4DX18</accession>
<evidence type="ECO:0000313" key="4">
    <source>
        <dbReference type="EMBL" id="GFO48619.1"/>
    </source>
</evidence>
<evidence type="ECO:0000256" key="1">
    <source>
        <dbReference type="ARBA" id="ARBA00008887"/>
    </source>
</evidence>
<keyword evidence="5" id="KW-1185">Reference proteome</keyword>
<comment type="caution">
    <text evidence="4">The sequence shown here is derived from an EMBL/GenBank/DDBJ whole genome shotgun (WGS) entry which is preliminary data.</text>
</comment>
<sequence>MLLDPKSGKEEVRTMLDAELENMAVVVEKVKHIKEMQKELKVDVLKFEYLAEVQSELKLRDTLWSSLDDWDKMIINWMEVPFSEIDPEEVSQTTFKYMKTVHTLEKGLPPNDLVGVLKKKVEIMKSRLQVITDLRNPYLKKRHWDLIQEALNYKFEKSAPPLTLGLLVDIKAFDKADAMQEISGMASSQAALEAILKKVVDAWKAIEFPTVPYKDYKDVYILGNVDDIQQLLDDSNINIQTILSSRHVGPIKSKVEEWANNLALFYKNLDAWLTCQRSWLYLESIFSAPDIQRQLPIEAKMFIEVDKYYKDFMRRVHKSPLAIRTGAQAGPPSGQDADGGARTRDRRLPADVMTGS</sequence>
<protein>
    <submittedName>
        <fullName evidence="4">Dynein heavy chain 6, axonemal</fullName>
    </submittedName>
</protein>
<feature type="region of interest" description="Disordered" evidence="2">
    <location>
        <begin position="323"/>
        <end position="356"/>
    </location>
</feature>
<dbReference type="InterPro" id="IPR026983">
    <property type="entry name" value="DHC"/>
</dbReference>
<feature type="compositionally biased region" description="Basic and acidic residues" evidence="2">
    <location>
        <begin position="339"/>
        <end position="349"/>
    </location>
</feature>
<dbReference type="GO" id="GO:0030286">
    <property type="term" value="C:dynein complex"/>
    <property type="evidence" value="ECO:0007669"/>
    <property type="project" value="InterPro"/>
</dbReference>
<dbReference type="InterPro" id="IPR013602">
    <property type="entry name" value="Dynein_heavy_linker"/>
</dbReference>
<dbReference type="Gene3D" id="1.20.140.100">
    <property type="entry name" value="Dynein heavy chain, N-terminal domain 2"/>
    <property type="match status" value="1"/>
</dbReference>
<proteinExistence type="inferred from homology"/>
<evidence type="ECO:0000256" key="2">
    <source>
        <dbReference type="SAM" id="MobiDB-lite"/>
    </source>
</evidence>
<dbReference type="EMBL" id="BLXT01008440">
    <property type="protein sequence ID" value="GFO48619.1"/>
    <property type="molecule type" value="Genomic_DNA"/>
</dbReference>